<dbReference type="GeneID" id="54577836"/>
<gene>
    <name evidence="2" type="ORF">BU26DRAFT_442516</name>
</gene>
<name>A0A6A6HRM6_9PLEO</name>
<dbReference type="AlphaFoldDB" id="A0A6A6HRM6"/>
<feature type="compositionally biased region" description="Polar residues" evidence="1">
    <location>
        <begin position="61"/>
        <end position="86"/>
    </location>
</feature>
<keyword evidence="3" id="KW-1185">Reference proteome</keyword>
<dbReference type="RefSeq" id="XP_033675486.1">
    <property type="nucleotide sequence ID" value="XM_033824506.1"/>
</dbReference>
<evidence type="ECO:0000256" key="1">
    <source>
        <dbReference type="SAM" id="MobiDB-lite"/>
    </source>
</evidence>
<feature type="non-terminal residue" evidence="2">
    <location>
        <position position="483"/>
    </location>
</feature>
<dbReference type="PANTHER" id="PTHR37540">
    <property type="entry name" value="TRANSCRIPTION FACTOR (ACR-2), PUTATIVE-RELATED-RELATED"/>
    <property type="match status" value="1"/>
</dbReference>
<sequence>MSPQTIGKNASNGLLFITGNSPADFKSKKNMTKVRKKAMGSYLEKEKKPRDSLKEQEQRSRLTSVDSTGSRASTSSEQQDVISNTEAIRIFHGESRRPGRRASSPASSVHEQRTVSPEAQIARIPKPSVDFVLPSAPIVLPMRTGVELPYDKFAPRPFESIGKPLDPFRAMFQANHPRVSVEELKWYCSRSFGTRAMGRHWIPTLVKSPHAFLSTLCIASAHYDAINERSIESVQTLALRQEVIHLISRNLVNPSSQVDDSNVIALTQLIASEIIAGEETALSFHESGVEAMTKQRGGMNQLGVNGRLASTLSWVSLESAVLREAAPRSIYSDFCSSASSKSYPNTATVPESPLYCPRGEFETIKRSPRCCARTMELLKEMRMMLDLFLHETRQGRRNSLSLKNIYKKIIQLPSVAELQKTNVLTSNDWRYEAIRLTSVITATAIMHRVPLSEALKLAAHVEQPISLYTSSSGSRSSESLVSP</sequence>
<evidence type="ECO:0000313" key="3">
    <source>
        <dbReference type="Proteomes" id="UP000800094"/>
    </source>
</evidence>
<protein>
    <submittedName>
        <fullName evidence="2">Uncharacterized protein</fullName>
    </submittedName>
</protein>
<organism evidence="2 3">
    <name type="scientific">Trematosphaeria pertusa</name>
    <dbReference type="NCBI Taxonomy" id="390896"/>
    <lineage>
        <taxon>Eukaryota</taxon>
        <taxon>Fungi</taxon>
        <taxon>Dikarya</taxon>
        <taxon>Ascomycota</taxon>
        <taxon>Pezizomycotina</taxon>
        <taxon>Dothideomycetes</taxon>
        <taxon>Pleosporomycetidae</taxon>
        <taxon>Pleosporales</taxon>
        <taxon>Massarineae</taxon>
        <taxon>Trematosphaeriaceae</taxon>
        <taxon>Trematosphaeria</taxon>
    </lineage>
</organism>
<evidence type="ECO:0000313" key="2">
    <source>
        <dbReference type="EMBL" id="KAF2240482.1"/>
    </source>
</evidence>
<dbReference type="PANTHER" id="PTHR37540:SF5">
    <property type="entry name" value="TRANSCRIPTION FACTOR DOMAIN-CONTAINING PROTEIN"/>
    <property type="match status" value="1"/>
</dbReference>
<feature type="compositionally biased region" description="Polar residues" evidence="1">
    <location>
        <begin position="1"/>
        <end position="12"/>
    </location>
</feature>
<dbReference type="EMBL" id="ML987217">
    <property type="protein sequence ID" value="KAF2240482.1"/>
    <property type="molecule type" value="Genomic_DNA"/>
</dbReference>
<dbReference type="Proteomes" id="UP000800094">
    <property type="component" value="Unassembled WGS sequence"/>
</dbReference>
<reference evidence="2" key="1">
    <citation type="journal article" date="2020" name="Stud. Mycol.">
        <title>101 Dothideomycetes genomes: a test case for predicting lifestyles and emergence of pathogens.</title>
        <authorList>
            <person name="Haridas S."/>
            <person name="Albert R."/>
            <person name="Binder M."/>
            <person name="Bloem J."/>
            <person name="Labutti K."/>
            <person name="Salamov A."/>
            <person name="Andreopoulos B."/>
            <person name="Baker S."/>
            <person name="Barry K."/>
            <person name="Bills G."/>
            <person name="Bluhm B."/>
            <person name="Cannon C."/>
            <person name="Castanera R."/>
            <person name="Culley D."/>
            <person name="Daum C."/>
            <person name="Ezra D."/>
            <person name="Gonzalez J."/>
            <person name="Henrissat B."/>
            <person name="Kuo A."/>
            <person name="Liang C."/>
            <person name="Lipzen A."/>
            <person name="Lutzoni F."/>
            <person name="Magnuson J."/>
            <person name="Mondo S."/>
            <person name="Nolan M."/>
            <person name="Ohm R."/>
            <person name="Pangilinan J."/>
            <person name="Park H.-J."/>
            <person name="Ramirez L."/>
            <person name="Alfaro M."/>
            <person name="Sun H."/>
            <person name="Tritt A."/>
            <person name="Yoshinaga Y."/>
            <person name="Zwiers L.-H."/>
            <person name="Turgeon B."/>
            <person name="Goodwin S."/>
            <person name="Spatafora J."/>
            <person name="Crous P."/>
            <person name="Grigoriev I."/>
        </authorList>
    </citation>
    <scope>NUCLEOTIDE SEQUENCE</scope>
    <source>
        <strain evidence="2">CBS 122368</strain>
    </source>
</reference>
<accession>A0A6A6HRM6</accession>
<feature type="compositionally biased region" description="Basic residues" evidence="1">
    <location>
        <begin position="28"/>
        <end position="38"/>
    </location>
</feature>
<feature type="compositionally biased region" description="Basic and acidic residues" evidence="1">
    <location>
        <begin position="43"/>
        <end position="60"/>
    </location>
</feature>
<proteinExistence type="predicted"/>
<dbReference type="OrthoDB" id="4159781at2759"/>
<feature type="region of interest" description="Disordered" evidence="1">
    <location>
        <begin position="1"/>
        <end position="117"/>
    </location>
</feature>